<evidence type="ECO:0000313" key="11">
    <source>
        <dbReference type="EMBL" id="CAA6674851.1"/>
    </source>
</evidence>
<evidence type="ECO:0000259" key="10">
    <source>
        <dbReference type="Pfam" id="PF02676"/>
    </source>
</evidence>
<name>A0ABN7EAE1_SPIIN</name>
<feature type="region of interest" description="Disordered" evidence="9">
    <location>
        <begin position="48"/>
        <end position="73"/>
    </location>
</feature>
<proteinExistence type="inferred from homology"/>
<evidence type="ECO:0000256" key="8">
    <source>
        <dbReference type="ARBA" id="ARBA00049202"/>
    </source>
</evidence>
<dbReference type="Gene3D" id="3.30.1960.10">
    <property type="entry name" value="tRNA wybutosine-synthesizing-like"/>
    <property type="match status" value="1"/>
</dbReference>
<evidence type="ECO:0000256" key="2">
    <source>
        <dbReference type="ARBA" id="ARBA00012750"/>
    </source>
</evidence>
<protein>
    <recommendedName>
        <fullName evidence="2">tRNA(Phe) 7-[(3-amino-3-carboxypropyl)-4-demethylwyosine(37)-N(4)]-methyltransferase</fullName>
        <ecNumber evidence="2">2.1.1.282</ecNumber>
    </recommendedName>
    <alternativeName>
        <fullName evidence="7">tRNA(Phe) 7-((3-amino-3-carboxypropyl)-4-demethylwyosine(37)-N(4))-methyltransferase</fullName>
    </alternativeName>
</protein>
<dbReference type="InterPro" id="IPR003827">
    <property type="entry name" value="tRNA_yW-synthesising"/>
</dbReference>
<feature type="compositionally biased region" description="Basic and acidic residues" evidence="9">
    <location>
        <begin position="54"/>
        <end position="69"/>
    </location>
</feature>
<dbReference type="Proteomes" id="UP001189122">
    <property type="component" value="Unassembled WGS sequence"/>
</dbReference>
<dbReference type="PANTHER" id="PTHR48418">
    <property type="entry name" value="TRNA WYBUTOSINE-SYNTHESIZING PROTEIN 3"/>
    <property type="match status" value="1"/>
</dbReference>
<evidence type="ECO:0000313" key="12">
    <source>
        <dbReference type="Proteomes" id="UP001189122"/>
    </source>
</evidence>
<evidence type="ECO:0000256" key="6">
    <source>
        <dbReference type="ARBA" id="ARBA00022694"/>
    </source>
</evidence>
<evidence type="ECO:0000256" key="9">
    <source>
        <dbReference type="SAM" id="MobiDB-lite"/>
    </source>
</evidence>
<keyword evidence="6" id="KW-0819">tRNA processing</keyword>
<dbReference type="PANTHER" id="PTHR48418:SF1">
    <property type="entry name" value="TRNA WYBUTOSINE-SYNTHESIZING PROTEIN 3"/>
    <property type="match status" value="1"/>
</dbReference>
<comment type="catalytic activity">
    <reaction evidence="8">
        <text>4-demethyl-7-[(3S)-3-amino-3-carboxypropyl]wyosine(37) in tRNA(Phe) + S-adenosyl-L-methionine = 7-[(3S)-3-amino-3-carboxypropyl]wyosine(37) in tRNA(Phe) + S-adenosyl-L-homocysteine + H(+)</text>
        <dbReference type="Rhea" id="RHEA:36635"/>
        <dbReference type="Rhea" id="RHEA-COMP:10378"/>
        <dbReference type="Rhea" id="RHEA-COMP:10379"/>
        <dbReference type="ChEBI" id="CHEBI:15378"/>
        <dbReference type="ChEBI" id="CHEBI:57856"/>
        <dbReference type="ChEBI" id="CHEBI:59789"/>
        <dbReference type="ChEBI" id="CHEBI:73543"/>
        <dbReference type="ChEBI" id="CHEBI:73550"/>
        <dbReference type="EC" id="2.1.1.282"/>
    </reaction>
</comment>
<accession>A0ABN7EAE1</accession>
<evidence type="ECO:0000256" key="7">
    <source>
        <dbReference type="ARBA" id="ARBA00030554"/>
    </source>
</evidence>
<comment type="caution">
    <text evidence="11">The sequence shown here is derived from an EMBL/GenBank/DDBJ whole genome shotgun (WGS) entry which is preliminary data.</text>
</comment>
<feature type="domain" description="tRNA wybutosine-synthesizing protein" evidence="10">
    <location>
        <begin position="5"/>
        <end position="201"/>
    </location>
</feature>
<sequence>MEFEKRKATALVAMTAPQPDKSPKGTLDFPIVSLLDAINSHPCFFTTSSCSDDSQEKNEKKENAEEEEKKKKKKKAGGGSWLLVSHDPVEPEAVVDLLFRSGAADSRGTGSALVFRFEPFILAVECKDATSAQSLVSTAIASGFRESGITNLHRRIMVAIRSSIRLEVPLGCIGEIMVSPEYVLHLVEIANEKMKENRRELMLSTKHSNVRYVEVCHYNSYLFDCTVYLICKLHILR</sequence>
<dbReference type="InterPro" id="IPR036602">
    <property type="entry name" value="tRNA_yW-synthesising-like_sf"/>
</dbReference>
<keyword evidence="4" id="KW-0808">Transferase</keyword>
<dbReference type="Pfam" id="PF02676">
    <property type="entry name" value="TYW3"/>
    <property type="match status" value="1"/>
</dbReference>
<dbReference type="SUPFAM" id="SSF111278">
    <property type="entry name" value="SSo0622-like"/>
    <property type="match status" value="1"/>
</dbReference>
<organism evidence="11 12">
    <name type="scientific">Spirodela intermedia</name>
    <name type="common">Intermediate duckweed</name>
    <dbReference type="NCBI Taxonomy" id="51605"/>
    <lineage>
        <taxon>Eukaryota</taxon>
        <taxon>Viridiplantae</taxon>
        <taxon>Streptophyta</taxon>
        <taxon>Embryophyta</taxon>
        <taxon>Tracheophyta</taxon>
        <taxon>Spermatophyta</taxon>
        <taxon>Magnoliopsida</taxon>
        <taxon>Liliopsida</taxon>
        <taxon>Araceae</taxon>
        <taxon>Lemnoideae</taxon>
        <taxon>Spirodela</taxon>
    </lineage>
</organism>
<evidence type="ECO:0000256" key="3">
    <source>
        <dbReference type="ARBA" id="ARBA00022603"/>
    </source>
</evidence>
<reference evidence="12" key="1">
    <citation type="journal article" date="2020" name="Sci. Rep.">
        <title>Chromosome-scale genome assembly for the duckweed Spirodela intermedia, integrating cytogenetic maps, PacBio and Oxford Nanopore libraries.</title>
        <authorList>
            <person name="Hoang P.T.N."/>
            <person name="Fiebig A."/>
            <person name="Novak P."/>
            <person name="Macas J."/>
            <person name="Cao H.X."/>
            <person name="Stepanenko A."/>
            <person name="Chen G."/>
            <person name="Borisjuk N."/>
            <person name="Scholz U."/>
            <person name="Schubert I."/>
        </authorList>
    </citation>
    <scope>NUCLEOTIDE SEQUENCE [LARGE SCALE GENOMIC DNA]</scope>
</reference>
<dbReference type="EMBL" id="CACRZD030000161">
    <property type="protein sequence ID" value="CAA6674851.1"/>
    <property type="molecule type" value="Genomic_DNA"/>
</dbReference>
<evidence type="ECO:0000256" key="4">
    <source>
        <dbReference type="ARBA" id="ARBA00022679"/>
    </source>
</evidence>
<evidence type="ECO:0000256" key="5">
    <source>
        <dbReference type="ARBA" id="ARBA00022691"/>
    </source>
</evidence>
<gene>
    <name evidence="11" type="ORF">SI7747_UN021209</name>
</gene>
<dbReference type="EC" id="2.1.1.282" evidence="2"/>
<keyword evidence="3" id="KW-0489">Methyltransferase</keyword>
<keyword evidence="5" id="KW-0949">S-adenosyl-L-methionine</keyword>
<keyword evidence="12" id="KW-1185">Reference proteome</keyword>
<comment type="similarity">
    <text evidence="1">Belongs to the TYW3 family.</text>
</comment>
<evidence type="ECO:0000256" key="1">
    <source>
        <dbReference type="ARBA" id="ARBA00008569"/>
    </source>
</evidence>